<sequence>MVGGWTEELLRPAGMTAGSKHCCDTRGMRRNRSLLQKGRTALKVVILGTAGYRPNDHRQTTCVMLPESGVLLDAGTSIYRAAEYLTTDTLDIFLSHAHLDHIFGLTVLHDLLHLRPLSRVTLHAEAEKLAAVEQHLFHPSLFPVRPPLDTEILAAEVQLACGGRLTSFPVVHPGGARGYRIDWPDRSLAYVTDTTANIDAPYVQHIQGVDLLIHECHLPDGKDKFARLTGHSCLTPVAQVAAYAEVGRVVLIHMNPLAEGDDPLGVDNVKSIFPHIEVARDRQEFEF</sequence>
<dbReference type="InterPro" id="IPR001279">
    <property type="entry name" value="Metallo-B-lactamas"/>
</dbReference>
<organism evidence="2 3">
    <name type="scientific">Lignipirellula cremea</name>
    <dbReference type="NCBI Taxonomy" id="2528010"/>
    <lineage>
        <taxon>Bacteria</taxon>
        <taxon>Pseudomonadati</taxon>
        <taxon>Planctomycetota</taxon>
        <taxon>Planctomycetia</taxon>
        <taxon>Pirellulales</taxon>
        <taxon>Pirellulaceae</taxon>
        <taxon>Lignipirellula</taxon>
    </lineage>
</organism>
<gene>
    <name evidence="2" type="ORF">Pla8534_71480</name>
</gene>
<proteinExistence type="predicted"/>
<name>A0A518E560_9BACT</name>
<dbReference type="Pfam" id="PF12706">
    <property type="entry name" value="Lactamase_B_2"/>
    <property type="match status" value="1"/>
</dbReference>
<reference evidence="2 3" key="1">
    <citation type="submission" date="2019-02" db="EMBL/GenBank/DDBJ databases">
        <title>Deep-cultivation of Planctomycetes and their phenomic and genomic characterization uncovers novel biology.</title>
        <authorList>
            <person name="Wiegand S."/>
            <person name="Jogler M."/>
            <person name="Boedeker C."/>
            <person name="Pinto D."/>
            <person name="Vollmers J."/>
            <person name="Rivas-Marin E."/>
            <person name="Kohn T."/>
            <person name="Peeters S.H."/>
            <person name="Heuer A."/>
            <person name="Rast P."/>
            <person name="Oberbeckmann S."/>
            <person name="Bunk B."/>
            <person name="Jeske O."/>
            <person name="Meyerdierks A."/>
            <person name="Storesund J.E."/>
            <person name="Kallscheuer N."/>
            <person name="Luecker S."/>
            <person name="Lage O.M."/>
            <person name="Pohl T."/>
            <person name="Merkel B.J."/>
            <person name="Hornburger P."/>
            <person name="Mueller R.-W."/>
            <person name="Bruemmer F."/>
            <person name="Labrenz M."/>
            <person name="Spormann A.M."/>
            <person name="Op den Camp H."/>
            <person name="Overmann J."/>
            <person name="Amann R."/>
            <person name="Jetten M.S.M."/>
            <person name="Mascher T."/>
            <person name="Medema M.H."/>
            <person name="Devos D.P."/>
            <person name="Kaster A.-K."/>
            <person name="Ovreas L."/>
            <person name="Rohde M."/>
            <person name="Galperin M.Y."/>
            <person name="Jogler C."/>
        </authorList>
    </citation>
    <scope>NUCLEOTIDE SEQUENCE [LARGE SCALE GENOMIC DNA]</scope>
    <source>
        <strain evidence="2 3">Pla85_3_4</strain>
    </source>
</reference>
<evidence type="ECO:0000313" key="2">
    <source>
        <dbReference type="EMBL" id="QDU99235.1"/>
    </source>
</evidence>
<dbReference type="OrthoDB" id="9800940at2"/>
<dbReference type="EMBL" id="CP036433">
    <property type="protein sequence ID" value="QDU99235.1"/>
    <property type="molecule type" value="Genomic_DNA"/>
</dbReference>
<dbReference type="AlphaFoldDB" id="A0A518E560"/>
<dbReference type="SUPFAM" id="SSF56281">
    <property type="entry name" value="Metallo-hydrolase/oxidoreductase"/>
    <property type="match status" value="1"/>
</dbReference>
<feature type="domain" description="Metallo-beta-lactamase" evidence="1">
    <location>
        <begin position="70"/>
        <end position="254"/>
    </location>
</feature>
<dbReference type="GO" id="GO:0042781">
    <property type="term" value="F:3'-tRNA processing endoribonuclease activity"/>
    <property type="evidence" value="ECO:0007669"/>
    <property type="project" value="TreeGrafter"/>
</dbReference>
<dbReference type="InterPro" id="IPR036866">
    <property type="entry name" value="RibonucZ/Hydroxyglut_hydro"/>
</dbReference>
<dbReference type="PANTHER" id="PTHR46018:SF2">
    <property type="entry name" value="ZINC PHOSPHODIESTERASE ELAC PROTEIN 1"/>
    <property type="match status" value="1"/>
</dbReference>
<dbReference type="Proteomes" id="UP000317648">
    <property type="component" value="Chromosome"/>
</dbReference>
<evidence type="ECO:0000259" key="1">
    <source>
        <dbReference type="Pfam" id="PF12706"/>
    </source>
</evidence>
<keyword evidence="3" id="KW-1185">Reference proteome</keyword>
<dbReference type="Gene3D" id="3.60.15.10">
    <property type="entry name" value="Ribonuclease Z/Hydroxyacylglutathione hydrolase-like"/>
    <property type="match status" value="1"/>
</dbReference>
<dbReference type="KEGG" id="lcre:Pla8534_71480"/>
<evidence type="ECO:0000313" key="3">
    <source>
        <dbReference type="Proteomes" id="UP000317648"/>
    </source>
</evidence>
<protein>
    <submittedName>
        <fullName evidence="2">Ribonuclease Z</fullName>
    </submittedName>
</protein>
<accession>A0A518E560</accession>
<dbReference type="PANTHER" id="PTHR46018">
    <property type="entry name" value="ZINC PHOSPHODIESTERASE ELAC PROTEIN 1"/>
    <property type="match status" value="1"/>
</dbReference>